<dbReference type="Pfam" id="PF13409">
    <property type="entry name" value="GST_N_2"/>
    <property type="match status" value="1"/>
</dbReference>
<protein>
    <submittedName>
        <fullName evidence="3">Glutathione S-transferase</fullName>
    </submittedName>
</protein>
<dbReference type="InterPro" id="IPR040079">
    <property type="entry name" value="Glutathione_S-Trfase"/>
</dbReference>
<evidence type="ECO:0000259" key="1">
    <source>
        <dbReference type="PROSITE" id="PS50404"/>
    </source>
</evidence>
<dbReference type="SFLD" id="SFLDS00019">
    <property type="entry name" value="Glutathione_Transferase_(cytos"/>
    <property type="match status" value="1"/>
</dbReference>
<dbReference type="Gene3D" id="3.40.30.10">
    <property type="entry name" value="Glutaredoxin"/>
    <property type="match status" value="1"/>
</dbReference>
<proteinExistence type="predicted"/>
<feature type="domain" description="GST C-terminal" evidence="2">
    <location>
        <begin position="86"/>
        <end position="209"/>
    </location>
</feature>
<dbReference type="InterPro" id="IPR036249">
    <property type="entry name" value="Thioredoxin-like_sf"/>
</dbReference>
<dbReference type="CDD" id="cd03057">
    <property type="entry name" value="GST_N_Beta"/>
    <property type="match status" value="1"/>
</dbReference>
<accession>A0AA43Z877</accession>
<reference evidence="3" key="1">
    <citation type="submission" date="2020-03" db="EMBL/GenBank/DDBJ databases">
        <title>Genome assembly of Azotobacter chroococcum W5.</title>
        <authorList>
            <person name="Kannepalli A."/>
        </authorList>
    </citation>
    <scope>NUCLEOTIDE SEQUENCE</scope>
    <source>
        <strain evidence="3">W5</strain>
    </source>
</reference>
<dbReference type="EMBL" id="JAAPAP010000007">
    <property type="protein sequence ID" value="NHN77858.1"/>
    <property type="molecule type" value="Genomic_DNA"/>
</dbReference>
<evidence type="ECO:0000313" key="4">
    <source>
        <dbReference type="Proteomes" id="UP000736384"/>
    </source>
</evidence>
<organism evidence="3 4">
    <name type="scientific">Azotobacter chroococcum</name>
    <dbReference type="NCBI Taxonomy" id="353"/>
    <lineage>
        <taxon>Bacteria</taxon>
        <taxon>Pseudomonadati</taxon>
        <taxon>Pseudomonadota</taxon>
        <taxon>Gammaproteobacteria</taxon>
        <taxon>Pseudomonadales</taxon>
        <taxon>Pseudomonadaceae</taxon>
        <taxon>Azotobacter</taxon>
    </lineage>
</organism>
<sequence>MMKFYMTPGSCSTGIHILLEELGLVFEAHLVNLLAGDQFKPEYLAINPKATIPTLVRDDGTALTDFQSIAWWLARSHPKRRLLPEDAEGEARVLEAMNFAVGTLHGQGFARIFTTEKFAVDAAQHEAVKAQGREILERGFAVADRLLEGRDYLAGSFGIADCALFYVEFWADRTGVALPAHCQAHYRRMLKRPAVRQVLQEEGYAAALR</sequence>
<dbReference type="InterPro" id="IPR010987">
    <property type="entry name" value="Glutathione-S-Trfase_C-like"/>
</dbReference>
<name>A0AA43Z877_9GAMM</name>
<dbReference type="Pfam" id="PF13410">
    <property type="entry name" value="GST_C_2"/>
    <property type="match status" value="1"/>
</dbReference>
<comment type="caution">
    <text evidence="3">The sequence shown here is derived from an EMBL/GenBank/DDBJ whole genome shotgun (WGS) entry which is preliminary data.</text>
</comment>
<dbReference type="PROSITE" id="PS50404">
    <property type="entry name" value="GST_NTER"/>
    <property type="match status" value="1"/>
</dbReference>
<dbReference type="SUPFAM" id="SSF47616">
    <property type="entry name" value="GST C-terminal domain-like"/>
    <property type="match status" value="1"/>
</dbReference>
<dbReference type="CDD" id="cd03188">
    <property type="entry name" value="GST_C_Beta"/>
    <property type="match status" value="1"/>
</dbReference>
<dbReference type="InterPro" id="IPR004045">
    <property type="entry name" value="Glutathione_S-Trfase_N"/>
</dbReference>
<evidence type="ECO:0000313" key="3">
    <source>
        <dbReference type="EMBL" id="NHN77858.1"/>
    </source>
</evidence>
<dbReference type="SFLD" id="SFLDG01150">
    <property type="entry name" value="Main.1:_Beta-like"/>
    <property type="match status" value="1"/>
</dbReference>
<dbReference type="SFLD" id="SFLDG00358">
    <property type="entry name" value="Main_(cytGST)"/>
    <property type="match status" value="1"/>
</dbReference>
<dbReference type="PROSITE" id="PS50405">
    <property type="entry name" value="GST_CTER"/>
    <property type="match status" value="1"/>
</dbReference>
<dbReference type="AlphaFoldDB" id="A0AA43Z877"/>
<dbReference type="RefSeq" id="WP_165892718.1">
    <property type="nucleotide sequence ID" value="NZ_JAAPAP010000007.1"/>
</dbReference>
<dbReference type="SUPFAM" id="SSF52833">
    <property type="entry name" value="Thioredoxin-like"/>
    <property type="match status" value="1"/>
</dbReference>
<dbReference type="Proteomes" id="UP000736384">
    <property type="component" value="Unassembled WGS sequence"/>
</dbReference>
<gene>
    <name evidence="3" type="ORF">HA520_11290</name>
</gene>
<evidence type="ECO:0000259" key="2">
    <source>
        <dbReference type="PROSITE" id="PS50405"/>
    </source>
</evidence>
<dbReference type="InterPro" id="IPR036282">
    <property type="entry name" value="Glutathione-S-Trfase_C_sf"/>
</dbReference>
<feature type="domain" description="GST N-terminal" evidence="1">
    <location>
        <begin position="1"/>
        <end position="81"/>
    </location>
</feature>
<dbReference type="PANTHER" id="PTHR44051:SF8">
    <property type="entry name" value="GLUTATHIONE S-TRANSFERASE GSTA"/>
    <property type="match status" value="1"/>
</dbReference>
<dbReference type="PANTHER" id="PTHR44051">
    <property type="entry name" value="GLUTATHIONE S-TRANSFERASE-RELATED"/>
    <property type="match status" value="1"/>
</dbReference>
<dbReference type="Gene3D" id="1.20.1050.10">
    <property type="match status" value="1"/>
</dbReference>